<dbReference type="Proteomes" id="UP000615446">
    <property type="component" value="Unassembled WGS sequence"/>
</dbReference>
<name>A0A8H3LFB4_9GLOM</name>
<accession>A0A8H3LFB4</accession>
<organism evidence="1 2">
    <name type="scientific">Rhizophagus clarus</name>
    <dbReference type="NCBI Taxonomy" id="94130"/>
    <lineage>
        <taxon>Eukaryota</taxon>
        <taxon>Fungi</taxon>
        <taxon>Fungi incertae sedis</taxon>
        <taxon>Mucoromycota</taxon>
        <taxon>Glomeromycotina</taxon>
        <taxon>Glomeromycetes</taxon>
        <taxon>Glomerales</taxon>
        <taxon>Glomeraceae</taxon>
        <taxon>Rhizophagus</taxon>
    </lineage>
</organism>
<dbReference type="AlphaFoldDB" id="A0A8H3LFB4"/>
<reference evidence="1" key="1">
    <citation type="submission" date="2019-10" db="EMBL/GenBank/DDBJ databases">
        <title>Conservation and host-specific expression of non-tandemly repeated heterogenous ribosome RNA gene in arbuscular mycorrhizal fungi.</title>
        <authorList>
            <person name="Maeda T."/>
            <person name="Kobayashi Y."/>
            <person name="Nakagawa T."/>
            <person name="Ezawa T."/>
            <person name="Yamaguchi K."/>
            <person name="Bino T."/>
            <person name="Nishimoto Y."/>
            <person name="Shigenobu S."/>
            <person name="Kawaguchi M."/>
        </authorList>
    </citation>
    <scope>NUCLEOTIDE SEQUENCE</scope>
    <source>
        <strain evidence="1">HR1</strain>
    </source>
</reference>
<proteinExistence type="predicted"/>
<comment type="caution">
    <text evidence="1">The sequence shown here is derived from an EMBL/GenBank/DDBJ whole genome shotgun (WGS) entry which is preliminary data.</text>
</comment>
<evidence type="ECO:0000313" key="2">
    <source>
        <dbReference type="Proteomes" id="UP000615446"/>
    </source>
</evidence>
<protein>
    <submittedName>
        <fullName evidence="1">Uncharacterized protein</fullName>
    </submittedName>
</protein>
<gene>
    <name evidence="1" type="ORF">RCL2_001273500</name>
</gene>
<dbReference type="EMBL" id="BLAL01000156">
    <property type="protein sequence ID" value="GES85631.1"/>
    <property type="molecule type" value="Genomic_DNA"/>
</dbReference>
<evidence type="ECO:0000313" key="1">
    <source>
        <dbReference type="EMBL" id="GES85631.1"/>
    </source>
</evidence>
<sequence>MRICILALVFMDQIKKIKRINMTISKDKFNVVEGRISIIDKKLKVLNSKFEGKSVLKEKSKFLMIIKLIPINLKSLTIDLMKKINDKIEIL</sequence>